<dbReference type="FunCoup" id="A0A1U8Q555">
    <property type="interactions" value="14"/>
</dbReference>
<dbReference type="PANTHER" id="PTHR33428:SF10">
    <property type="entry name" value="CHLOROPHYLLASE-1"/>
    <property type="match status" value="1"/>
</dbReference>
<evidence type="ECO:0000313" key="1">
    <source>
        <dbReference type="Proteomes" id="UP000189703"/>
    </source>
</evidence>
<organism evidence="1 2">
    <name type="scientific">Nelumbo nucifera</name>
    <name type="common">Sacred lotus</name>
    <dbReference type="NCBI Taxonomy" id="4432"/>
    <lineage>
        <taxon>Eukaryota</taxon>
        <taxon>Viridiplantae</taxon>
        <taxon>Streptophyta</taxon>
        <taxon>Embryophyta</taxon>
        <taxon>Tracheophyta</taxon>
        <taxon>Spermatophyta</taxon>
        <taxon>Magnoliopsida</taxon>
        <taxon>Proteales</taxon>
        <taxon>Nelumbonaceae</taxon>
        <taxon>Nelumbo</taxon>
    </lineage>
</organism>
<dbReference type="OrthoDB" id="2093222at2759"/>
<dbReference type="GeneID" id="104596676"/>
<dbReference type="RefSeq" id="XP_019053171.1">
    <property type="nucleotide sequence ID" value="XM_019197626.1"/>
</dbReference>
<dbReference type="Proteomes" id="UP000189703">
    <property type="component" value="Unplaced"/>
</dbReference>
<proteinExistence type="predicted"/>
<accession>A0A1U8Q555</accession>
<dbReference type="InterPro" id="IPR017395">
    <property type="entry name" value="Chlorophyllase-like"/>
</dbReference>
<protein>
    <submittedName>
        <fullName evidence="2">Chlorophyllase-1-like</fullName>
    </submittedName>
</protein>
<dbReference type="eggNOG" id="ENOG502QT6A">
    <property type="taxonomic scope" value="Eukaryota"/>
</dbReference>
<dbReference type="Gene3D" id="3.40.50.1820">
    <property type="entry name" value="alpha/beta hydrolase"/>
    <property type="match status" value="2"/>
</dbReference>
<dbReference type="PANTHER" id="PTHR33428">
    <property type="entry name" value="CHLOROPHYLLASE-2, CHLOROPLASTIC"/>
    <property type="match status" value="1"/>
</dbReference>
<sequence length="303" mass="32428">MALLEVNLPTAAATTTGVFETGKFSVGVKDTVCSPKPLRIVSPTESGKYPVLLFLHGTALSNVFYTQLLTHIASHGFICVAPQLPFGEEICCAALVTNWFSEGLKSVIPGEAQPNLQKLALVGHSRGGKAAFALALGLAPTSLAFSVLIGLDPVAGKCKGCECPPKILTYQPRSFNLGIPVMVIGTGLGEKRKIKLFCPCAPPQVSHQEFYDESKHPRYHMVTADYGHMDMLDDNCKGILGTLSSSLCKSGDGDKDLMRRCVGGIIVAFMREYLEVSTGDLKGILDAPEIAPVKLDPVEYDEA</sequence>
<gene>
    <name evidence="2" type="primary">LOC104596676</name>
</gene>
<dbReference type="SUPFAM" id="SSF53474">
    <property type="entry name" value="alpha/beta-Hydrolases"/>
    <property type="match status" value="1"/>
</dbReference>
<dbReference type="UniPathway" id="UPA00674"/>
<name>A0A1U8Q555_NELNU</name>
<dbReference type="AlphaFoldDB" id="A0A1U8Q555"/>
<dbReference type="InParanoid" id="A0A1U8Q555"/>
<reference evidence="2" key="1">
    <citation type="submission" date="2025-08" db="UniProtKB">
        <authorList>
            <consortium name="RefSeq"/>
        </authorList>
    </citation>
    <scope>IDENTIFICATION</scope>
</reference>
<dbReference type="Pfam" id="PF07224">
    <property type="entry name" value="Chlorophyllase"/>
    <property type="match status" value="1"/>
</dbReference>
<dbReference type="STRING" id="4432.A0A1U8Q555"/>
<dbReference type="InterPro" id="IPR029058">
    <property type="entry name" value="AB_hydrolase_fold"/>
</dbReference>
<dbReference type="GO" id="GO:0015996">
    <property type="term" value="P:chlorophyll catabolic process"/>
    <property type="evidence" value="ECO:0000318"/>
    <property type="project" value="GO_Central"/>
</dbReference>
<dbReference type="KEGG" id="nnu:104596676"/>
<keyword evidence="1" id="KW-1185">Reference proteome</keyword>
<evidence type="ECO:0000313" key="2">
    <source>
        <dbReference type="RefSeq" id="XP_019053171.1"/>
    </source>
</evidence>
<dbReference type="GO" id="GO:0047746">
    <property type="term" value="F:chlorophyllase activity"/>
    <property type="evidence" value="ECO:0000318"/>
    <property type="project" value="GO_Central"/>
</dbReference>
<dbReference type="OMA" id="VINWASE"/>